<dbReference type="InterPro" id="IPR029068">
    <property type="entry name" value="Glyas_Bleomycin-R_OHBP_Dase"/>
</dbReference>
<dbReference type="InterPro" id="IPR004360">
    <property type="entry name" value="Glyas_Fos-R_dOase_dom"/>
</dbReference>
<dbReference type="EMBL" id="PDXQ01000001">
    <property type="protein sequence ID" value="TRZ33087.1"/>
    <property type="molecule type" value="Genomic_DNA"/>
</dbReference>
<dbReference type="InterPro" id="IPR037523">
    <property type="entry name" value="VOC_core"/>
</dbReference>
<reference evidence="2 3" key="1">
    <citation type="submission" date="2017-10" db="EMBL/GenBank/DDBJ databases">
        <title>FDA dAtabase for Regulatory Grade micrObial Sequences (FDA-ARGOS): Supporting development and validation of Infectious Disease Dx tests.</title>
        <authorList>
            <person name="Campos J."/>
            <person name="Goldberg B."/>
            <person name="Tallon L.J."/>
            <person name="Sadzewicz L."/>
            <person name="Sengamalay N."/>
            <person name="Ott S."/>
            <person name="Godinez A."/>
            <person name="Nagaraj S."/>
            <person name="Vyas G."/>
            <person name="Aluvathingal J."/>
            <person name="Nadendla S."/>
            <person name="Geyer C."/>
            <person name="Nandy P."/>
            <person name="Hobson J."/>
            <person name="Sichtig H."/>
        </authorList>
    </citation>
    <scope>NUCLEOTIDE SEQUENCE [LARGE SCALE GENOMIC DNA]</scope>
    <source>
        <strain evidence="2 3">FDAARGOS_185</strain>
    </source>
</reference>
<dbReference type="PROSITE" id="PS51819">
    <property type="entry name" value="VOC"/>
    <property type="match status" value="1"/>
</dbReference>
<sequence>MYKNITTNLMVTSVDASVKFYQEILGLEVVASVPAKNQTLQFAILAKEAMTLMLQEKENLSEEYPILAAEKIQPSITLYITVENFNEFYRTIKTNYLIYTEPHKTFYGANEFAITDPDGYVLTFTEYKEG</sequence>
<proteinExistence type="predicted"/>
<evidence type="ECO:0000313" key="2">
    <source>
        <dbReference type="EMBL" id="TRZ33087.1"/>
    </source>
</evidence>
<dbReference type="AlphaFoldDB" id="A0A2N8PY54"/>
<protein>
    <submittedName>
        <fullName evidence="2">Bleomycin resistance family protein</fullName>
    </submittedName>
</protein>
<name>A0A2N8PY54_ENTAV</name>
<comment type="caution">
    <text evidence="2">The sequence shown here is derived from an EMBL/GenBank/DDBJ whole genome shotgun (WGS) entry which is preliminary data.</text>
</comment>
<dbReference type="GeneID" id="69568894"/>
<dbReference type="Proteomes" id="UP000316316">
    <property type="component" value="Unassembled WGS sequence"/>
</dbReference>
<gene>
    <name evidence="2" type="ORF">AUF17_02945</name>
</gene>
<evidence type="ECO:0000313" key="3">
    <source>
        <dbReference type="Proteomes" id="UP000316316"/>
    </source>
</evidence>
<dbReference type="Gene3D" id="3.10.180.10">
    <property type="entry name" value="2,3-Dihydroxybiphenyl 1,2-Dioxygenase, domain 1"/>
    <property type="match status" value="1"/>
</dbReference>
<dbReference type="SUPFAM" id="SSF54593">
    <property type="entry name" value="Glyoxalase/Bleomycin resistance protein/Dihydroxybiphenyl dioxygenase"/>
    <property type="match status" value="1"/>
</dbReference>
<feature type="domain" description="VOC" evidence="1">
    <location>
        <begin position="1"/>
        <end position="127"/>
    </location>
</feature>
<dbReference type="Pfam" id="PF00903">
    <property type="entry name" value="Glyoxalase"/>
    <property type="match status" value="1"/>
</dbReference>
<organism evidence="2 3">
    <name type="scientific">Enterococcus avium</name>
    <name type="common">Streptococcus avium</name>
    <dbReference type="NCBI Taxonomy" id="33945"/>
    <lineage>
        <taxon>Bacteria</taxon>
        <taxon>Bacillati</taxon>
        <taxon>Bacillota</taxon>
        <taxon>Bacilli</taxon>
        <taxon>Lactobacillales</taxon>
        <taxon>Enterococcaceae</taxon>
        <taxon>Enterococcus</taxon>
    </lineage>
</organism>
<accession>A0A2N8PY54</accession>
<evidence type="ECO:0000259" key="1">
    <source>
        <dbReference type="PROSITE" id="PS51819"/>
    </source>
</evidence>
<dbReference type="RefSeq" id="WP_049219835.1">
    <property type="nucleotide sequence ID" value="NZ_CABGUH010000024.1"/>
</dbReference>